<evidence type="ECO:0000256" key="7">
    <source>
        <dbReference type="ARBA" id="ARBA00022630"/>
    </source>
</evidence>
<evidence type="ECO:0000256" key="16">
    <source>
        <dbReference type="ARBA" id="ARBA00023075"/>
    </source>
</evidence>
<evidence type="ECO:0000256" key="4">
    <source>
        <dbReference type="ARBA" id="ARBA00006796"/>
    </source>
</evidence>
<keyword evidence="16" id="KW-0830">Ubiquinone</keyword>
<evidence type="ECO:0000259" key="21">
    <source>
        <dbReference type="Pfam" id="PF21162"/>
    </source>
</evidence>
<gene>
    <name evidence="22" type="ORF">PPENT_87.1.T0010578</name>
</gene>
<dbReference type="EMBL" id="CAJJDO010000001">
    <property type="protein sequence ID" value="CAD8132372.1"/>
    <property type="molecule type" value="Genomic_DNA"/>
</dbReference>
<keyword evidence="8" id="KW-0479">Metal-binding</keyword>
<proteinExistence type="inferred from homology"/>
<dbReference type="GO" id="GO:0005743">
    <property type="term" value="C:mitochondrial inner membrane"/>
    <property type="evidence" value="ECO:0007669"/>
    <property type="project" value="UniProtKB-SubCell"/>
</dbReference>
<comment type="cofactor">
    <cofactor evidence="2">
        <name>FAD</name>
        <dbReference type="ChEBI" id="CHEBI:57692"/>
    </cofactor>
</comment>
<dbReference type="GO" id="GO:0004174">
    <property type="term" value="F:electron-transferring-flavoprotein dehydrogenase activity"/>
    <property type="evidence" value="ECO:0007669"/>
    <property type="project" value="UniProtKB-EC"/>
</dbReference>
<evidence type="ECO:0000256" key="6">
    <source>
        <dbReference type="ARBA" id="ARBA00022448"/>
    </source>
</evidence>
<reference evidence="22" key="1">
    <citation type="submission" date="2021-01" db="EMBL/GenBank/DDBJ databases">
        <authorList>
            <consortium name="Genoscope - CEA"/>
            <person name="William W."/>
        </authorList>
    </citation>
    <scope>NUCLEOTIDE SEQUENCE</scope>
</reference>
<comment type="similarity">
    <text evidence="4">Belongs to the ETF-QO/FixC family.</text>
</comment>
<evidence type="ECO:0000256" key="1">
    <source>
        <dbReference type="ARBA" id="ARBA00001966"/>
    </source>
</evidence>
<dbReference type="InterPro" id="IPR049398">
    <property type="entry name" value="ETF-QO/FixC_UQ-bd"/>
</dbReference>
<comment type="catalytic activity">
    <reaction evidence="19">
        <text>a ubiquinone + reduced [electron-transfer flavoprotein] = a ubiquinol + oxidized [electron-transfer flavoprotein] + H(+)</text>
        <dbReference type="Rhea" id="RHEA:24052"/>
        <dbReference type="Rhea" id="RHEA-COMP:9565"/>
        <dbReference type="Rhea" id="RHEA-COMP:9566"/>
        <dbReference type="Rhea" id="RHEA-COMP:10685"/>
        <dbReference type="Rhea" id="RHEA-COMP:10686"/>
        <dbReference type="ChEBI" id="CHEBI:15378"/>
        <dbReference type="ChEBI" id="CHEBI:16389"/>
        <dbReference type="ChEBI" id="CHEBI:17976"/>
        <dbReference type="ChEBI" id="CHEBI:57692"/>
        <dbReference type="ChEBI" id="CHEBI:58307"/>
        <dbReference type="EC" id="1.5.5.1"/>
    </reaction>
</comment>
<keyword evidence="10" id="KW-0274">FAD</keyword>
<evidence type="ECO:0000256" key="2">
    <source>
        <dbReference type="ARBA" id="ARBA00001974"/>
    </source>
</evidence>
<comment type="subcellular location">
    <subcellularLocation>
        <location evidence="3">Mitochondrion inner membrane</location>
    </subcellularLocation>
</comment>
<dbReference type="GO" id="GO:0046872">
    <property type="term" value="F:metal ion binding"/>
    <property type="evidence" value="ECO:0007669"/>
    <property type="project" value="UniProtKB-KW"/>
</dbReference>
<evidence type="ECO:0000256" key="9">
    <source>
        <dbReference type="ARBA" id="ARBA00022792"/>
    </source>
</evidence>
<keyword evidence="15" id="KW-0411">Iron-sulfur</keyword>
<dbReference type="EC" id="1.5.5.1" evidence="5"/>
<dbReference type="InterPro" id="IPR040156">
    <property type="entry name" value="ETF-QO"/>
</dbReference>
<evidence type="ECO:0000256" key="11">
    <source>
        <dbReference type="ARBA" id="ARBA00022946"/>
    </source>
</evidence>
<evidence type="ECO:0000256" key="17">
    <source>
        <dbReference type="ARBA" id="ARBA00023128"/>
    </source>
</evidence>
<evidence type="ECO:0000256" key="5">
    <source>
        <dbReference type="ARBA" id="ARBA00012696"/>
    </source>
</evidence>
<keyword evidence="12" id="KW-0249">Electron transport</keyword>
<keyword evidence="11" id="KW-0809">Transit peptide</keyword>
<dbReference type="PANTHER" id="PTHR10617:SF107">
    <property type="entry name" value="ELECTRON TRANSFER FLAVOPROTEIN-UBIQUINONE OXIDOREDUCTASE, MITOCHONDRIAL"/>
    <property type="match status" value="1"/>
</dbReference>
<keyword evidence="23" id="KW-1185">Reference proteome</keyword>
<keyword evidence="18" id="KW-0472">Membrane</keyword>
<dbReference type="Pfam" id="PF13450">
    <property type="entry name" value="NAD_binding_8"/>
    <property type="match status" value="1"/>
</dbReference>
<evidence type="ECO:0000256" key="3">
    <source>
        <dbReference type="ARBA" id="ARBA00004273"/>
    </source>
</evidence>
<dbReference type="FunFam" id="3.30.70.20:FF:000015">
    <property type="entry name" value="Electron transfer flavoprotein-ubiquinone oxidoreductase"/>
    <property type="match status" value="1"/>
</dbReference>
<keyword evidence="9" id="KW-0999">Mitochondrion inner membrane</keyword>
<sequence>MLKKITRFLFSREKIQYDVLIVGAGPAGLSAAIRIKEIDPNKSVVVIEKSGTLGGHILSGNCFQPTAMNELFPNWEKMENKPPLDTPVTEDHFHILWNEKLSFQIPHMFYPSTIRNHGNYVISLGDLCVWMGEQAQALGVDIFTSTSGARVIFDEKDRVIGVATGDMGIGKKGEKKSNYQEGIDIIANQTILCEGARGSITERVIEKYNLRQNCEPQSYGIGLKEVWEVPAEDFKSGLVQHTVGWPLCRNTYGGSFLYHKNTNQIHLGLVVGLDYENPNLNPYQEFQNLKRHPKISRYLKNGTCISYGARVLNEGGYFSIPKLTFPGGMLAGCSAGFLNVMKIKGSHNAMKSGMLAAETICAKQNVEPGQELIEYENAIKSSWIYDELYRSRNFKGSFKYNIYSGLFYGAFDGFISKGREPWNIKSHVKESESYLTKDKATAMNELFPNWEKMENKPPLDTPVTEDHFHILWNEKLSFQIPHMFYPSTIRNHGNYVISLGDLCVWMGEQAQALGVDIFTSTSGARVIFDEKDRVIGVATGDMGIGKKGEKKSNYQEGIDIIANQTILCEGARGSITERVIEKYNLRQNCEPQSYGIGLKEVWEVPAEDFKSGLVQHTVGWPLCRNTYGGSFLYHKNTNQIHLGLVVGLDYENPNLNPYQEFQNLKRHPKISRYLKNGTCISYGARVLNEGGYFSIPKLTFPGGMLAGCSAGFLNVMKIKGSHNAMKSGMLAAETICAKQNVEPGQELIEYENAIKSSWIYDELYRSRNFKGSFKYNIYSGLFYGAFDGFISKGREPWNIKSHVKESESYLTKDKAPQIKYEKPDGKLTFDLLDNLTRSGTNHEHDQPAHLKVIKESGPKESLNLYDGPEQRFCPAKVYEFIDTKEGKKLQINAQNCLHCKTCDIKMPKDYIRWTVPEAGGGPNYSGM</sequence>
<evidence type="ECO:0000256" key="13">
    <source>
        <dbReference type="ARBA" id="ARBA00023002"/>
    </source>
</evidence>
<dbReference type="Pfam" id="PF21162">
    <property type="entry name" value="ETFQO_UQ-bd"/>
    <property type="match status" value="2"/>
</dbReference>
<dbReference type="OrthoDB" id="437331at2759"/>
<feature type="domain" description="ETF-QO/FixC ubiquinone-binding" evidence="21">
    <location>
        <begin position="219"/>
        <end position="312"/>
    </location>
</feature>
<comment type="caution">
    <text evidence="22">The sequence shown here is derived from an EMBL/GenBank/DDBJ whole genome shotgun (WGS) entry which is preliminary data.</text>
</comment>
<comment type="cofactor">
    <cofactor evidence="1">
        <name>[4Fe-4S] cluster</name>
        <dbReference type="ChEBI" id="CHEBI:49883"/>
    </cofactor>
</comment>
<dbReference type="PANTHER" id="PTHR10617">
    <property type="entry name" value="ELECTRON TRANSFER FLAVOPROTEIN-UBIQUINONE OXIDOREDUCTASE"/>
    <property type="match status" value="1"/>
</dbReference>
<evidence type="ECO:0000256" key="8">
    <source>
        <dbReference type="ARBA" id="ARBA00022723"/>
    </source>
</evidence>
<evidence type="ECO:0000259" key="20">
    <source>
        <dbReference type="Pfam" id="PF05187"/>
    </source>
</evidence>
<evidence type="ECO:0000256" key="10">
    <source>
        <dbReference type="ARBA" id="ARBA00022827"/>
    </source>
</evidence>
<feature type="domain" description="ETF-QO/FixX C-terminal" evidence="20">
    <location>
        <begin position="825"/>
        <end position="925"/>
    </location>
</feature>
<evidence type="ECO:0000256" key="12">
    <source>
        <dbReference type="ARBA" id="ARBA00022982"/>
    </source>
</evidence>
<dbReference type="Pfam" id="PF05187">
    <property type="entry name" value="Fer4_ETF_QO"/>
    <property type="match status" value="1"/>
</dbReference>
<keyword evidence="17" id="KW-0496">Mitochondrion</keyword>
<keyword evidence="7" id="KW-0285">Flavoprotein</keyword>
<evidence type="ECO:0000313" key="22">
    <source>
        <dbReference type="EMBL" id="CAD8132372.1"/>
    </source>
</evidence>
<dbReference type="InterPro" id="IPR007859">
    <property type="entry name" value="ETF-QO/FixX_C"/>
</dbReference>
<keyword evidence="13" id="KW-0560">Oxidoreductase</keyword>
<dbReference type="GO" id="GO:0051536">
    <property type="term" value="F:iron-sulfur cluster binding"/>
    <property type="evidence" value="ECO:0007669"/>
    <property type="project" value="UniProtKB-KW"/>
</dbReference>
<evidence type="ECO:0000256" key="14">
    <source>
        <dbReference type="ARBA" id="ARBA00023004"/>
    </source>
</evidence>
<evidence type="ECO:0000256" key="19">
    <source>
        <dbReference type="ARBA" id="ARBA00052682"/>
    </source>
</evidence>
<feature type="domain" description="ETF-QO/FixC ubiquinone-binding" evidence="21">
    <location>
        <begin position="594"/>
        <end position="687"/>
    </location>
</feature>
<name>A0A8S1RY43_9CILI</name>
<accession>A0A8S1RY43</accession>
<keyword evidence="6" id="KW-0813">Transport</keyword>
<evidence type="ECO:0000313" key="23">
    <source>
        <dbReference type="Proteomes" id="UP000689195"/>
    </source>
</evidence>
<dbReference type="AlphaFoldDB" id="A0A8S1RY43"/>
<dbReference type="Proteomes" id="UP000689195">
    <property type="component" value="Unassembled WGS sequence"/>
</dbReference>
<protein>
    <recommendedName>
        <fullName evidence="5">electron-transferring-flavoprotein dehydrogenase</fullName>
        <ecNumber evidence="5">1.5.5.1</ecNumber>
    </recommendedName>
</protein>
<evidence type="ECO:0000256" key="15">
    <source>
        <dbReference type="ARBA" id="ARBA00023014"/>
    </source>
</evidence>
<evidence type="ECO:0000256" key="18">
    <source>
        <dbReference type="ARBA" id="ARBA00023136"/>
    </source>
</evidence>
<keyword evidence="14" id="KW-0408">Iron</keyword>
<organism evidence="22 23">
    <name type="scientific">Paramecium pentaurelia</name>
    <dbReference type="NCBI Taxonomy" id="43138"/>
    <lineage>
        <taxon>Eukaryota</taxon>
        <taxon>Sar</taxon>
        <taxon>Alveolata</taxon>
        <taxon>Ciliophora</taxon>
        <taxon>Intramacronucleata</taxon>
        <taxon>Oligohymenophorea</taxon>
        <taxon>Peniculida</taxon>
        <taxon>Parameciidae</taxon>
        <taxon>Paramecium</taxon>
    </lineage>
</organism>